<proteinExistence type="predicted"/>
<dbReference type="EMBL" id="JAMKFB020000016">
    <property type="protein sequence ID" value="KAL0172464.1"/>
    <property type="molecule type" value="Genomic_DNA"/>
</dbReference>
<evidence type="ECO:0000313" key="2">
    <source>
        <dbReference type="Proteomes" id="UP001529510"/>
    </source>
</evidence>
<dbReference type="AlphaFoldDB" id="A0ABD0PEZ9"/>
<name>A0ABD0PEZ9_CIRMR</name>
<comment type="caution">
    <text evidence="1">The sequence shown here is derived from an EMBL/GenBank/DDBJ whole genome shotgun (WGS) entry which is preliminary data.</text>
</comment>
<dbReference type="Proteomes" id="UP001529510">
    <property type="component" value="Unassembled WGS sequence"/>
</dbReference>
<sequence>EERLKGLQSIIHKKQRKIRDMRVQARDCYLPVLSGAENTNFLNKSSADDYDSDFEISDDEL</sequence>
<keyword evidence="2" id="KW-1185">Reference proteome</keyword>
<reference evidence="1 2" key="1">
    <citation type="submission" date="2024-05" db="EMBL/GenBank/DDBJ databases">
        <title>Genome sequencing and assembly of Indian major carp, Cirrhinus mrigala (Hamilton, 1822).</title>
        <authorList>
            <person name="Mohindra V."/>
            <person name="Chowdhury L.M."/>
            <person name="Lal K."/>
            <person name="Jena J.K."/>
        </authorList>
    </citation>
    <scope>NUCLEOTIDE SEQUENCE [LARGE SCALE GENOMIC DNA]</scope>
    <source>
        <strain evidence="1">CM1030</strain>
        <tissue evidence="1">Blood</tissue>
    </source>
</reference>
<feature type="non-terminal residue" evidence="1">
    <location>
        <position position="1"/>
    </location>
</feature>
<gene>
    <name evidence="1" type="ORF">M9458_032775</name>
</gene>
<organism evidence="1 2">
    <name type="scientific">Cirrhinus mrigala</name>
    <name type="common">Mrigala</name>
    <dbReference type="NCBI Taxonomy" id="683832"/>
    <lineage>
        <taxon>Eukaryota</taxon>
        <taxon>Metazoa</taxon>
        <taxon>Chordata</taxon>
        <taxon>Craniata</taxon>
        <taxon>Vertebrata</taxon>
        <taxon>Euteleostomi</taxon>
        <taxon>Actinopterygii</taxon>
        <taxon>Neopterygii</taxon>
        <taxon>Teleostei</taxon>
        <taxon>Ostariophysi</taxon>
        <taxon>Cypriniformes</taxon>
        <taxon>Cyprinidae</taxon>
        <taxon>Labeoninae</taxon>
        <taxon>Labeonini</taxon>
        <taxon>Cirrhinus</taxon>
    </lineage>
</organism>
<evidence type="ECO:0000313" key="1">
    <source>
        <dbReference type="EMBL" id="KAL0172464.1"/>
    </source>
</evidence>
<accession>A0ABD0PEZ9</accession>
<protein>
    <submittedName>
        <fullName evidence="1">Uncharacterized protein</fullName>
    </submittedName>
</protein>